<evidence type="ECO:0000313" key="3">
    <source>
        <dbReference type="Proteomes" id="UP000054408"/>
    </source>
</evidence>
<evidence type="ECO:0000256" key="1">
    <source>
        <dbReference type="SAM" id="MobiDB-lite"/>
    </source>
</evidence>
<name>A0A0L0DH25_THETB</name>
<sequence>MTKSSTSSKASSATLNETSEEYLAAVSLAGLLVWVFKDIAGLDAMPVVELSRQLLLALHTFLPTYGPQKGKANDAFSNALRLFKPEMIQIFLCVLSPEWNRDDVMVSGADAMKAIKAMLSDHHGTLASACAQPCTTQLKAIVKYLGGDPLKDSACTGDLPLDWAALSAHSHASSPPGPSSITGRKRTRDDDDDDVCEYGCADPEICNVVHGLPAPTVISVIYLEHERAMKETGCVIEDDPELCETPPLKMSSIEIVLPKPTRASTMRKERKPGKTVSPRDVFGPQ</sequence>
<evidence type="ECO:0000313" key="2">
    <source>
        <dbReference type="EMBL" id="KNC51441.1"/>
    </source>
</evidence>
<dbReference type="GeneID" id="25566509"/>
<gene>
    <name evidence="2" type="ORF">AMSG_07635</name>
</gene>
<feature type="region of interest" description="Disordered" evidence="1">
    <location>
        <begin position="260"/>
        <end position="285"/>
    </location>
</feature>
<organism evidence="2 3">
    <name type="scientific">Thecamonas trahens ATCC 50062</name>
    <dbReference type="NCBI Taxonomy" id="461836"/>
    <lineage>
        <taxon>Eukaryota</taxon>
        <taxon>Apusozoa</taxon>
        <taxon>Apusomonadida</taxon>
        <taxon>Apusomonadidae</taxon>
        <taxon>Thecamonas</taxon>
    </lineage>
</organism>
<feature type="region of interest" description="Disordered" evidence="1">
    <location>
        <begin position="168"/>
        <end position="193"/>
    </location>
</feature>
<dbReference type="Proteomes" id="UP000054408">
    <property type="component" value="Unassembled WGS sequence"/>
</dbReference>
<keyword evidence="3" id="KW-1185">Reference proteome</keyword>
<protein>
    <submittedName>
        <fullName evidence="2">Uncharacterized protein</fullName>
    </submittedName>
</protein>
<proteinExistence type="predicted"/>
<dbReference type="RefSeq" id="XP_013756104.1">
    <property type="nucleotide sequence ID" value="XM_013900650.1"/>
</dbReference>
<accession>A0A0L0DH25</accession>
<reference evidence="2 3" key="1">
    <citation type="submission" date="2010-05" db="EMBL/GenBank/DDBJ databases">
        <title>The Genome Sequence of Thecamonas trahens ATCC 50062.</title>
        <authorList>
            <consortium name="The Broad Institute Genome Sequencing Platform"/>
            <person name="Russ C."/>
            <person name="Cuomo C."/>
            <person name="Shea T."/>
            <person name="Young S.K."/>
            <person name="Zeng Q."/>
            <person name="Koehrsen M."/>
            <person name="Haas B."/>
            <person name="Borodovsky M."/>
            <person name="Guigo R."/>
            <person name="Alvarado L."/>
            <person name="Berlin A."/>
            <person name="Bochicchio J."/>
            <person name="Borenstein D."/>
            <person name="Chapman S."/>
            <person name="Chen Z."/>
            <person name="Freedman E."/>
            <person name="Gellesch M."/>
            <person name="Goldberg J."/>
            <person name="Griggs A."/>
            <person name="Gujja S."/>
            <person name="Heilman E."/>
            <person name="Heiman D."/>
            <person name="Hepburn T."/>
            <person name="Howarth C."/>
            <person name="Jen D."/>
            <person name="Larson L."/>
            <person name="Mehta T."/>
            <person name="Park D."/>
            <person name="Pearson M."/>
            <person name="Roberts A."/>
            <person name="Saif S."/>
            <person name="Shenoy N."/>
            <person name="Sisk P."/>
            <person name="Stolte C."/>
            <person name="Sykes S."/>
            <person name="Thomson T."/>
            <person name="Walk T."/>
            <person name="White J."/>
            <person name="Yandava C."/>
            <person name="Burger G."/>
            <person name="Gray M.W."/>
            <person name="Holland P.W.H."/>
            <person name="King N."/>
            <person name="Lang F.B.F."/>
            <person name="Roger A.J."/>
            <person name="Ruiz-Trillo I."/>
            <person name="Lander E."/>
            <person name="Nusbaum C."/>
        </authorList>
    </citation>
    <scope>NUCLEOTIDE SEQUENCE [LARGE SCALE GENOMIC DNA]</scope>
    <source>
        <strain evidence="2 3">ATCC 50062</strain>
    </source>
</reference>
<dbReference type="AlphaFoldDB" id="A0A0L0DH25"/>
<dbReference type="EMBL" id="GL349467">
    <property type="protein sequence ID" value="KNC51441.1"/>
    <property type="molecule type" value="Genomic_DNA"/>
</dbReference>